<accession>A0A810L0L6</accession>
<organism evidence="2 3">
    <name type="scientific">Actinocatenispora sera</name>
    <dbReference type="NCBI Taxonomy" id="390989"/>
    <lineage>
        <taxon>Bacteria</taxon>
        <taxon>Bacillati</taxon>
        <taxon>Actinomycetota</taxon>
        <taxon>Actinomycetes</taxon>
        <taxon>Micromonosporales</taxon>
        <taxon>Micromonosporaceae</taxon>
        <taxon>Actinocatenispora</taxon>
    </lineage>
</organism>
<dbReference type="EMBL" id="AP023354">
    <property type="protein sequence ID" value="BCJ28953.1"/>
    <property type="molecule type" value="Genomic_DNA"/>
</dbReference>
<dbReference type="AlphaFoldDB" id="A0A810L0L6"/>
<name>A0A810L0L6_9ACTN</name>
<dbReference type="KEGG" id="aser:Asera_30610"/>
<evidence type="ECO:0000256" key="1">
    <source>
        <dbReference type="SAM" id="MobiDB-lite"/>
    </source>
</evidence>
<feature type="region of interest" description="Disordered" evidence="1">
    <location>
        <begin position="49"/>
        <end position="68"/>
    </location>
</feature>
<evidence type="ECO:0000313" key="3">
    <source>
        <dbReference type="Proteomes" id="UP000680750"/>
    </source>
</evidence>
<sequence>MPPPGPRQETDLDRSGRLPRSAGAVSIRLAALTAGLAATLLAAGGLASTGATPGASTPAPAGSRHADRRHGLAGVRWGTDEPQAADTTTAIRPVPVRYRAAGSHPVRSVAPPLGPGFGSGHSLPRPRGRPRPHAVACRTADRLSLSLAEQPDTDRGHRGHRAPGGGTGHGRLTVTADGVPVADAAGTGSVTATVAEQAHRYRIEQAVPGFGSAGTVRSTYTVASAAGAGAPLPAGWRCAADGADPRVVPLLTLTAPLPVTADGTVPARASFVAAVGHLPGVTAVPVTGLTAATSIDGAGYRPAPVTALGHGRYRVTLPAAATGTAVSLRLATTDAAGSTLTRTLTNAYRVA</sequence>
<feature type="compositionally biased region" description="Low complexity" evidence="1">
    <location>
        <begin position="49"/>
        <end position="63"/>
    </location>
</feature>
<protein>
    <submittedName>
        <fullName evidence="2">Uncharacterized protein</fullName>
    </submittedName>
</protein>
<feature type="region of interest" description="Disordered" evidence="1">
    <location>
        <begin position="148"/>
        <end position="172"/>
    </location>
</feature>
<evidence type="ECO:0000313" key="2">
    <source>
        <dbReference type="EMBL" id="BCJ28953.1"/>
    </source>
</evidence>
<keyword evidence="3" id="KW-1185">Reference proteome</keyword>
<reference evidence="2" key="1">
    <citation type="submission" date="2020-08" db="EMBL/GenBank/DDBJ databases">
        <title>Whole genome shotgun sequence of Actinocatenispora sera NBRC 101916.</title>
        <authorList>
            <person name="Komaki H."/>
            <person name="Tamura T."/>
        </authorList>
    </citation>
    <scope>NUCLEOTIDE SEQUENCE</scope>
    <source>
        <strain evidence="2">NBRC 101916</strain>
    </source>
</reference>
<proteinExistence type="predicted"/>
<feature type="region of interest" description="Disordered" evidence="1">
    <location>
        <begin position="102"/>
        <end position="133"/>
    </location>
</feature>
<dbReference type="Proteomes" id="UP000680750">
    <property type="component" value="Chromosome"/>
</dbReference>
<gene>
    <name evidence="2" type="ORF">Asera_30610</name>
</gene>